<accession>A0ABW2YC90</accession>
<reference evidence="2" key="1">
    <citation type="journal article" date="2019" name="Int. J. Syst. Evol. Microbiol.">
        <title>The Global Catalogue of Microorganisms (GCM) 10K type strain sequencing project: providing services to taxonomists for standard genome sequencing and annotation.</title>
        <authorList>
            <consortium name="The Broad Institute Genomics Platform"/>
            <consortium name="The Broad Institute Genome Sequencing Center for Infectious Disease"/>
            <person name="Wu L."/>
            <person name="Ma J."/>
        </authorList>
    </citation>
    <scope>NUCLEOTIDE SEQUENCE [LARGE SCALE GENOMIC DNA]</scope>
    <source>
        <strain evidence="2">CCUG 55585</strain>
    </source>
</reference>
<comment type="caution">
    <text evidence="1">The sequence shown here is derived from an EMBL/GenBank/DDBJ whole genome shotgun (WGS) entry which is preliminary data.</text>
</comment>
<dbReference type="Proteomes" id="UP001597110">
    <property type="component" value="Unassembled WGS sequence"/>
</dbReference>
<evidence type="ECO:0000313" key="2">
    <source>
        <dbReference type="Proteomes" id="UP001597110"/>
    </source>
</evidence>
<dbReference type="RefSeq" id="WP_386822164.1">
    <property type="nucleotide sequence ID" value="NZ_JBHTIF010000001.1"/>
</dbReference>
<dbReference type="EMBL" id="JBHTIF010000001">
    <property type="protein sequence ID" value="MFD0724508.1"/>
    <property type="molecule type" value="Genomic_DNA"/>
</dbReference>
<name>A0ABW2YC90_9GAMM</name>
<protein>
    <recommendedName>
        <fullName evidence="3">DUF4926 domain-containing protein</fullName>
    </recommendedName>
</protein>
<proteinExistence type="predicted"/>
<gene>
    <name evidence="1" type="ORF">ACFQ0E_02735</name>
</gene>
<sequence length="82" mass="8586">MTAIREYDAVRVRSLDGCRGCTGLGARAPAIGDTGAVVSILSADGLPDMYLVECVQPDATTAWLASFPEHALERVAHAETAP</sequence>
<organism evidence="1 2">
    <name type="scientific">Lysobacter brunescens</name>
    <dbReference type="NCBI Taxonomy" id="262323"/>
    <lineage>
        <taxon>Bacteria</taxon>
        <taxon>Pseudomonadati</taxon>
        <taxon>Pseudomonadota</taxon>
        <taxon>Gammaproteobacteria</taxon>
        <taxon>Lysobacterales</taxon>
        <taxon>Lysobacteraceae</taxon>
        <taxon>Lysobacter</taxon>
    </lineage>
</organism>
<evidence type="ECO:0008006" key="3">
    <source>
        <dbReference type="Google" id="ProtNLM"/>
    </source>
</evidence>
<keyword evidence="2" id="KW-1185">Reference proteome</keyword>
<evidence type="ECO:0000313" key="1">
    <source>
        <dbReference type="EMBL" id="MFD0724508.1"/>
    </source>
</evidence>